<feature type="domain" description="RanBP2-type" evidence="8">
    <location>
        <begin position="596"/>
        <end position="625"/>
    </location>
</feature>
<keyword evidence="11" id="KW-1185">Reference proteome</keyword>
<dbReference type="PROSITE" id="PS01358">
    <property type="entry name" value="ZF_RANBP2_1"/>
    <property type="match status" value="1"/>
</dbReference>
<evidence type="ECO:0000256" key="5">
    <source>
        <dbReference type="ARBA" id="ARBA00060618"/>
    </source>
</evidence>
<dbReference type="Gene3D" id="3.10.20.90">
    <property type="entry name" value="Phosphatidylinositol 3-kinase Catalytic Subunit, Chain A, domain 1"/>
    <property type="match status" value="1"/>
</dbReference>
<accession>A0AAD9KM72</accession>
<dbReference type="InterPro" id="IPR024682">
    <property type="entry name" value="Npl4_Ub-like_dom"/>
</dbReference>
<dbReference type="PANTHER" id="PTHR12710:SF0">
    <property type="entry name" value="NUCLEAR PROTEIN LOCALIZATION PROTEIN 4 HOMOLOG"/>
    <property type="match status" value="1"/>
</dbReference>
<dbReference type="GO" id="GO:0031625">
    <property type="term" value="F:ubiquitin protein ligase binding"/>
    <property type="evidence" value="ECO:0007669"/>
    <property type="project" value="TreeGrafter"/>
</dbReference>
<dbReference type="Proteomes" id="UP001209878">
    <property type="component" value="Unassembled WGS sequence"/>
</dbReference>
<organism evidence="10 11">
    <name type="scientific">Ridgeia piscesae</name>
    <name type="common">Tubeworm</name>
    <dbReference type="NCBI Taxonomy" id="27915"/>
    <lineage>
        <taxon>Eukaryota</taxon>
        <taxon>Metazoa</taxon>
        <taxon>Spiralia</taxon>
        <taxon>Lophotrochozoa</taxon>
        <taxon>Annelida</taxon>
        <taxon>Polychaeta</taxon>
        <taxon>Sedentaria</taxon>
        <taxon>Canalipalpata</taxon>
        <taxon>Sabellida</taxon>
        <taxon>Siboglinidae</taxon>
        <taxon>Ridgeia</taxon>
    </lineage>
</organism>
<evidence type="ECO:0000256" key="4">
    <source>
        <dbReference type="ARBA" id="ARBA00022833"/>
    </source>
</evidence>
<dbReference type="CDD" id="cd08061">
    <property type="entry name" value="MPN_NPL4"/>
    <property type="match status" value="1"/>
</dbReference>
<comment type="pathway">
    <text evidence="5">Protein degradation; proteasomal ubiquitin-dependent pathway.</text>
</comment>
<dbReference type="InterPro" id="IPR001876">
    <property type="entry name" value="Znf_RanBP2"/>
</dbReference>
<dbReference type="SUPFAM" id="SSF90209">
    <property type="entry name" value="Ran binding protein zinc finger-like"/>
    <property type="match status" value="1"/>
</dbReference>
<dbReference type="PROSITE" id="PS50199">
    <property type="entry name" value="ZF_RANBP2_2"/>
    <property type="match status" value="1"/>
</dbReference>
<evidence type="ECO:0000256" key="3">
    <source>
        <dbReference type="ARBA" id="ARBA00022771"/>
    </source>
</evidence>
<dbReference type="FunFam" id="3.40.140.10:FF:000012">
    <property type="entry name" value="nuclear protein localization protein 4 homolog"/>
    <property type="match status" value="1"/>
</dbReference>
<dbReference type="EMBL" id="JAODUO010000847">
    <property type="protein sequence ID" value="KAK2173856.1"/>
    <property type="molecule type" value="Genomic_DNA"/>
</dbReference>
<dbReference type="InterPro" id="IPR007717">
    <property type="entry name" value="NPL4_C"/>
</dbReference>
<dbReference type="Pfam" id="PF05020">
    <property type="entry name" value="zf-NPL4"/>
    <property type="match status" value="1"/>
</dbReference>
<sequence length="625" mass="70242">MKRIQTKPIERVQDFLEKVRQEFDLTHSGWNVYKKRNQTDEVKSSRSKTLSSYKVKHGDMLYLGFDAEIAEAASASTSMSTTGSLMEPRHVTSAGGAFTDNKASSSSMRTIVQEDAVDLYLDKQDGRIERDRDEHLCRHGPQGKCLHCVPIEPYDEDYMKKADPPIKFLSFHSYIRKLTGGVDRGKFTNLENLSCKIKPGCKEHPPWPGGICTKCQPNAVTLNQQKYRHVDYIQLENRFMVERFLNYWRNTGSQRLGFLYGKYQSHKDVPLGIKAVVSAIYEPPQIGTKNSIELLEDDREAAVNRVAQELGLTRVGWIFTDLVAEDTKKGTVKHVRGNVDSHFLTAEECIMAADFQSKHPNPCKLSSEGHFGSKFVTVVVTGDSKSQVHFEGYQVSNQCMALVRDNCLVPTIDAPELGYAKESTNEQYVPDVFYALKDEYGNEVTRLARPLPVEYLLVDLAVGFPMEPSYTFCYDEAVTPFPVEDRSDIGEIQDFNAFTQYIQQFSPDKFFQSMSDFHVLIYLATCDMLPLKDKMGVLLEAVGTRNQSLAERWARSEEWATVEQLMEANSPLPLASHSLPFVASQSQPLPPIGGAAAGGAQWTCAHCTFLNPTTSTTCEMCSLPK</sequence>
<comment type="caution">
    <text evidence="10">The sequence shown here is derived from an EMBL/GenBank/DDBJ whole genome shotgun (WGS) entry which is preliminary data.</text>
</comment>
<evidence type="ECO:0000313" key="10">
    <source>
        <dbReference type="EMBL" id="KAK2173856.1"/>
    </source>
</evidence>
<evidence type="ECO:0000256" key="7">
    <source>
        <dbReference type="PROSITE-ProRule" id="PRU00322"/>
    </source>
</evidence>
<keyword evidence="3 7" id="KW-0863">Zinc-finger</keyword>
<dbReference type="SUPFAM" id="SSF54236">
    <property type="entry name" value="Ubiquitin-like"/>
    <property type="match status" value="1"/>
</dbReference>
<dbReference type="Gene3D" id="3.40.140.10">
    <property type="entry name" value="Cytidine Deaminase, domain 2"/>
    <property type="match status" value="1"/>
</dbReference>
<dbReference type="InterPro" id="IPR036443">
    <property type="entry name" value="Znf_RanBP2_sf"/>
</dbReference>
<protein>
    <recommendedName>
        <fullName evidence="6">Nuclear protein localization protein 4 homolog</fullName>
    </recommendedName>
</protein>
<dbReference type="GO" id="GO:0005634">
    <property type="term" value="C:nucleus"/>
    <property type="evidence" value="ECO:0007669"/>
    <property type="project" value="TreeGrafter"/>
</dbReference>
<dbReference type="InterPro" id="IPR007716">
    <property type="entry name" value="NPL4_Zn-bd_put"/>
</dbReference>
<dbReference type="GO" id="GO:0043130">
    <property type="term" value="F:ubiquitin binding"/>
    <property type="evidence" value="ECO:0007669"/>
    <property type="project" value="TreeGrafter"/>
</dbReference>
<dbReference type="GO" id="GO:0008270">
    <property type="term" value="F:zinc ion binding"/>
    <property type="evidence" value="ECO:0007669"/>
    <property type="project" value="UniProtKB-KW"/>
</dbReference>
<dbReference type="GO" id="GO:0006511">
    <property type="term" value="P:ubiquitin-dependent protein catabolic process"/>
    <property type="evidence" value="ECO:0007669"/>
    <property type="project" value="InterPro"/>
</dbReference>
<evidence type="ECO:0000259" key="9">
    <source>
        <dbReference type="PROSITE" id="PS50249"/>
    </source>
</evidence>
<evidence type="ECO:0000256" key="6">
    <source>
        <dbReference type="ARBA" id="ARBA00074519"/>
    </source>
</evidence>
<evidence type="ECO:0000256" key="2">
    <source>
        <dbReference type="ARBA" id="ARBA00022723"/>
    </source>
</evidence>
<gene>
    <name evidence="10" type="ORF">NP493_847g01055</name>
</gene>
<dbReference type="InterPro" id="IPR037518">
    <property type="entry name" value="MPN"/>
</dbReference>
<dbReference type="PIRSF" id="PIRSF010052">
    <property type="entry name" value="Polyub_prc_Npl4"/>
    <property type="match status" value="1"/>
</dbReference>
<feature type="domain" description="MPN" evidence="9">
    <location>
        <begin position="233"/>
        <end position="371"/>
    </location>
</feature>
<dbReference type="Gene3D" id="2.30.30.380">
    <property type="entry name" value="Zn-finger domain of Sec23/24"/>
    <property type="match status" value="1"/>
</dbReference>
<dbReference type="Pfam" id="PF11543">
    <property type="entry name" value="UN_NPL4"/>
    <property type="match status" value="1"/>
</dbReference>
<keyword evidence="4" id="KW-0862">Zinc</keyword>
<dbReference type="Pfam" id="PF05021">
    <property type="entry name" value="NPL4"/>
    <property type="match status" value="1"/>
</dbReference>
<dbReference type="InterPro" id="IPR016563">
    <property type="entry name" value="Npl4"/>
</dbReference>
<evidence type="ECO:0000259" key="8">
    <source>
        <dbReference type="PROSITE" id="PS50199"/>
    </source>
</evidence>
<reference evidence="10" key="1">
    <citation type="journal article" date="2023" name="Mol. Biol. Evol.">
        <title>Third-Generation Sequencing Reveals the Adaptive Role of the Epigenome in Three Deep-Sea Polychaetes.</title>
        <authorList>
            <person name="Perez M."/>
            <person name="Aroh O."/>
            <person name="Sun Y."/>
            <person name="Lan Y."/>
            <person name="Juniper S.K."/>
            <person name="Young C.R."/>
            <person name="Angers B."/>
            <person name="Qian P.Y."/>
        </authorList>
    </citation>
    <scope>NUCLEOTIDE SEQUENCE</scope>
    <source>
        <strain evidence="10">R07B-5</strain>
    </source>
</reference>
<evidence type="ECO:0000313" key="11">
    <source>
        <dbReference type="Proteomes" id="UP001209878"/>
    </source>
</evidence>
<name>A0AAD9KM72_RIDPI</name>
<dbReference type="InterPro" id="IPR029071">
    <property type="entry name" value="Ubiquitin-like_domsf"/>
</dbReference>
<dbReference type="PANTHER" id="PTHR12710">
    <property type="entry name" value="NUCLEAR PROTEIN LOCALIZATION 4"/>
    <property type="match status" value="1"/>
</dbReference>
<dbReference type="PROSITE" id="PS50249">
    <property type="entry name" value="MPN"/>
    <property type="match status" value="1"/>
</dbReference>
<comment type="similarity">
    <text evidence="1">Belongs to the NPL4 family.</text>
</comment>
<dbReference type="AlphaFoldDB" id="A0AAD9KM72"/>
<dbReference type="SMART" id="SM00547">
    <property type="entry name" value="ZnF_RBZ"/>
    <property type="match status" value="1"/>
</dbReference>
<keyword evidence="2" id="KW-0479">Metal-binding</keyword>
<evidence type="ECO:0000256" key="1">
    <source>
        <dbReference type="ARBA" id="ARBA00011025"/>
    </source>
</evidence>
<proteinExistence type="inferred from homology"/>